<evidence type="ECO:0000313" key="1">
    <source>
        <dbReference type="EMBL" id="APT87419.1"/>
    </source>
</evidence>
<dbReference type="EMBL" id="BJNB01000016">
    <property type="protein sequence ID" value="GEB97723.1"/>
    <property type="molecule type" value="Genomic_DNA"/>
</dbReference>
<dbReference type="GeneID" id="82880967"/>
<keyword evidence="3" id="KW-1185">Reference proteome</keyword>
<name>A0A1L7CNL6_CORFL</name>
<dbReference type="Proteomes" id="UP000315353">
    <property type="component" value="Unassembled WGS sequence"/>
</dbReference>
<dbReference type="STRING" id="28028.CFLV_09700"/>
<dbReference type="AlphaFoldDB" id="A0A1L7CNL6"/>
<dbReference type="EMBL" id="CP009246">
    <property type="protein sequence ID" value="APT87419.1"/>
    <property type="molecule type" value="Genomic_DNA"/>
</dbReference>
<reference evidence="2 4" key="2">
    <citation type="submission" date="2019-06" db="EMBL/GenBank/DDBJ databases">
        <title>Whole genome shotgun sequence of Corynebacterium flavescens NBRC 14136.</title>
        <authorList>
            <person name="Hosoyama A."/>
            <person name="Uohara A."/>
            <person name="Ohji S."/>
            <person name="Ichikawa N."/>
        </authorList>
    </citation>
    <scope>NUCLEOTIDE SEQUENCE [LARGE SCALE GENOMIC DNA]</scope>
    <source>
        <strain evidence="2 4">NBRC 14136</strain>
    </source>
</reference>
<organism evidence="1 3">
    <name type="scientific">Corynebacterium flavescens</name>
    <dbReference type="NCBI Taxonomy" id="28028"/>
    <lineage>
        <taxon>Bacteria</taxon>
        <taxon>Bacillati</taxon>
        <taxon>Actinomycetota</taxon>
        <taxon>Actinomycetes</taxon>
        <taxon>Mycobacteriales</taxon>
        <taxon>Corynebacteriaceae</taxon>
        <taxon>Corynebacterium</taxon>
    </lineage>
</organism>
<sequence>MVYTSGLISEEDARAYLGGISRNTFYLYRQEERGNYVPTYQIGRRIFFKAEDLDRFVEIEQLQTAA</sequence>
<evidence type="ECO:0000313" key="2">
    <source>
        <dbReference type="EMBL" id="GEB97723.1"/>
    </source>
</evidence>
<evidence type="ECO:0000313" key="3">
    <source>
        <dbReference type="Proteomes" id="UP000185479"/>
    </source>
</evidence>
<accession>A0A1L7CNL6</accession>
<dbReference type="RefSeq" id="WP_075730353.1">
    <property type="nucleotide sequence ID" value="NZ_BJNB01000016.1"/>
</dbReference>
<gene>
    <name evidence="2" type="ORF">CFL01nite_12180</name>
    <name evidence="1" type="ORF">CFLV_09700</name>
</gene>
<reference evidence="1 3" key="1">
    <citation type="submission" date="2014-08" db="EMBL/GenBank/DDBJ databases">
        <title>Complete genome sequence of Corynebacterium flavescens OJ8(T)(=DSM 20296(T)), isolated from cheese.</title>
        <authorList>
            <person name="Ruckert C."/>
            <person name="Albersmeier A."/>
            <person name="Winkler A."/>
            <person name="Kalinowski J."/>
        </authorList>
    </citation>
    <scope>NUCLEOTIDE SEQUENCE [LARGE SCALE GENOMIC DNA]</scope>
    <source>
        <strain evidence="1 3">OJ8</strain>
    </source>
</reference>
<dbReference type="Proteomes" id="UP000185479">
    <property type="component" value="Chromosome"/>
</dbReference>
<protein>
    <submittedName>
        <fullName evidence="1">Uncharacterized protein</fullName>
    </submittedName>
</protein>
<dbReference type="OrthoDB" id="4330189at2"/>
<proteinExistence type="predicted"/>
<evidence type="ECO:0000313" key="4">
    <source>
        <dbReference type="Proteomes" id="UP000315353"/>
    </source>
</evidence>
<dbReference type="KEGG" id="cfc:CFLV_09700"/>